<dbReference type="EMBL" id="JAMKFB020000017">
    <property type="protein sequence ID" value="KAL0170993.1"/>
    <property type="molecule type" value="Genomic_DNA"/>
</dbReference>
<sequence length="67" mass="7367">MNQASTRSHCIFTIHLCSKELGSAVVRRSKLHLVDLAGSERVGKTGVGGQILTEAKYINLSLHYLEQ</sequence>
<feature type="non-terminal residue" evidence="7">
    <location>
        <position position="67"/>
    </location>
</feature>
<protein>
    <recommendedName>
        <fullName evidence="6">Kinesin motor domain-containing protein</fullName>
    </recommendedName>
</protein>
<comment type="caution">
    <text evidence="7">The sequence shown here is derived from an EMBL/GenBank/DDBJ whole genome shotgun (WGS) entry which is preliminary data.</text>
</comment>
<evidence type="ECO:0000256" key="2">
    <source>
        <dbReference type="ARBA" id="ARBA00022741"/>
    </source>
</evidence>
<comment type="caution">
    <text evidence="5">Lacks conserved residue(s) required for the propagation of feature annotation.</text>
</comment>
<dbReference type="GO" id="GO:0005524">
    <property type="term" value="F:ATP binding"/>
    <property type="evidence" value="ECO:0007669"/>
    <property type="project" value="UniProtKB-KW"/>
</dbReference>
<dbReference type="PROSITE" id="PS50067">
    <property type="entry name" value="KINESIN_MOTOR_2"/>
    <property type="match status" value="1"/>
</dbReference>
<proteinExistence type="inferred from homology"/>
<evidence type="ECO:0000256" key="1">
    <source>
        <dbReference type="ARBA" id="ARBA00004245"/>
    </source>
</evidence>
<organism evidence="7 8">
    <name type="scientific">Cirrhinus mrigala</name>
    <name type="common">Mrigala</name>
    <dbReference type="NCBI Taxonomy" id="683832"/>
    <lineage>
        <taxon>Eukaryota</taxon>
        <taxon>Metazoa</taxon>
        <taxon>Chordata</taxon>
        <taxon>Craniata</taxon>
        <taxon>Vertebrata</taxon>
        <taxon>Euteleostomi</taxon>
        <taxon>Actinopterygii</taxon>
        <taxon>Neopterygii</taxon>
        <taxon>Teleostei</taxon>
        <taxon>Ostariophysi</taxon>
        <taxon>Cypriniformes</taxon>
        <taxon>Cyprinidae</taxon>
        <taxon>Labeoninae</taxon>
        <taxon>Labeonini</taxon>
        <taxon>Cirrhinus</taxon>
    </lineage>
</organism>
<evidence type="ECO:0000313" key="8">
    <source>
        <dbReference type="Proteomes" id="UP001529510"/>
    </source>
</evidence>
<evidence type="ECO:0000313" key="7">
    <source>
        <dbReference type="EMBL" id="KAL0170993.1"/>
    </source>
</evidence>
<dbReference type="PANTHER" id="PTHR47972:SF28">
    <property type="entry name" value="KINESIN-LIKE PROTEIN KLP-3"/>
    <property type="match status" value="1"/>
</dbReference>
<dbReference type="InterPro" id="IPR019821">
    <property type="entry name" value="Kinesin_motor_CS"/>
</dbReference>
<dbReference type="GO" id="GO:0005856">
    <property type="term" value="C:cytoskeleton"/>
    <property type="evidence" value="ECO:0007669"/>
    <property type="project" value="UniProtKB-SubCell"/>
</dbReference>
<reference evidence="7 8" key="1">
    <citation type="submission" date="2024-05" db="EMBL/GenBank/DDBJ databases">
        <title>Genome sequencing and assembly of Indian major carp, Cirrhinus mrigala (Hamilton, 1822).</title>
        <authorList>
            <person name="Mohindra V."/>
            <person name="Chowdhury L.M."/>
            <person name="Lal K."/>
            <person name="Jena J.K."/>
        </authorList>
    </citation>
    <scope>NUCLEOTIDE SEQUENCE [LARGE SCALE GENOMIC DNA]</scope>
    <source>
        <strain evidence="7">CM1030</strain>
        <tissue evidence="7">Blood</tissue>
    </source>
</reference>
<gene>
    <name evidence="7" type="ORF">M9458_035589</name>
</gene>
<dbReference type="PANTHER" id="PTHR47972">
    <property type="entry name" value="KINESIN-LIKE PROTEIN KLP-3"/>
    <property type="match status" value="1"/>
</dbReference>
<comment type="similarity">
    <text evidence="5">Belongs to the TRAFAC class myosin-kinesin ATPase superfamily. Kinesin family.</text>
</comment>
<evidence type="ECO:0000259" key="6">
    <source>
        <dbReference type="PROSITE" id="PS50067"/>
    </source>
</evidence>
<dbReference type="InterPro" id="IPR027417">
    <property type="entry name" value="P-loop_NTPase"/>
</dbReference>
<dbReference type="PROSITE" id="PS00411">
    <property type="entry name" value="KINESIN_MOTOR_1"/>
    <property type="match status" value="1"/>
</dbReference>
<dbReference type="InterPro" id="IPR001752">
    <property type="entry name" value="Kinesin_motor_dom"/>
</dbReference>
<dbReference type="InterPro" id="IPR036961">
    <property type="entry name" value="Kinesin_motor_dom_sf"/>
</dbReference>
<keyword evidence="8" id="KW-1185">Reference proteome</keyword>
<dbReference type="Pfam" id="PF00225">
    <property type="entry name" value="Kinesin"/>
    <property type="match status" value="1"/>
</dbReference>
<accession>A0ABD0PA81</accession>
<dbReference type="SUPFAM" id="SSF52540">
    <property type="entry name" value="P-loop containing nucleoside triphosphate hydrolases"/>
    <property type="match status" value="1"/>
</dbReference>
<dbReference type="InterPro" id="IPR027640">
    <property type="entry name" value="Kinesin-like_fam"/>
</dbReference>
<keyword evidence="3" id="KW-0067">ATP-binding</keyword>
<evidence type="ECO:0000256" key="3">
    <source>
        <dbReference type="ARBA" id="ARBA00022840"/>
    </source>
</evidence>
<dbReference type="Gene3D" id="3.40.850.10">
    <property type="entry name" value="Kinesin motor domain"/>
    <property type="match status" value="1"/>
</dbReference>
<keyword evidence="2" id="KW-0547">Nucleotide-binding</keyword>
<dbReference type="AlphaFoldDB" id="A0ABD0PA81"/>
<dbReference type="Proteomes" id="UP001529510">
    <property type="component" value="Unassembled WGS sequence"/>
</dbReference>
<name>A0ABD0PA81_CIRMR</name>
<feature type="domain" description="Kinesin motor" evidence="6">
    <location>
        <begin position="1"/>
        <end position="67"/>
    </location>
</feature>
<evidence type="ECO:0000256" key="4">
    <source>
        <dbReference type="ARBA" id="ARBA00023212"/>
    </source>
</evidence>
<dbReference type="GO" id="GO:0048731">
    <property type="term" value="P:system development"/>
    <property type="evidence" value="ECO:0007669"/>
    <property type="project" value="UniProtKB-ARBA"/>
</dbReference>
<comment type="subcellular location">
    <subcellularLocation>
        <location evidence="1">Cytoplasm</location>
        <location evidence="1">Cytoskeleton</location>
    </subcellularLocation>
</comment>
<keyword evidence="4" id="KW-0206">Cytoskeleton</keyword>
<evidence type="ECO:0000256" key="5">
    <source>
        <dbReference type="PROSITE-ProRule" id="PRU00283"/>
    </source>
</evidence>
<keyword evidence="4" id="KW-0963">Cytoplasm</keyword>